<protein>
    <submittedName>
        <fullName evidence="2">Uncharacterized protein</fullName>
    </submittedName>
</protein>
<dbReference type="AlphaFoldDB" id="A0AAD4ZET6"/>
<reference evidence="2 3" key="1">
    <citation type="journal article" date="2022" name="G3 (Bethesda)">
        <title>Whole-genome sequence and methylome profiling of the almond [Prunus dulcis (Mill.) D.A. Webb] cultivar 'Nonpareil'.</title>
        <authorList>
            <person name="D'Amico-Willman K.M."/>
            <person name="Ouma W.Z."/>
            <person name="Meulia T."/>
            <person name="Sideli G.M."/>
            <person name="Gradziel T.M."/>
            <person name="Fresnedo-Ramirez J."/>
        </authorList>
    </citation>
    <scope>NUCLEOTIDE SEQUENCE [LARGE SCALE GENOMIC DNA]</scope>
    <source>
        <strain evidence="2">Clone GOH B32 T37-40</strain>
    </source>
</reference>
<dbReference type="EMBL" id="JAJFAZ020000002">
    <property type="protein sequence ID" value="KAI5342951.1"/>
    <property type="molecule type" value="Genomic_DNA"/>
</dbReference>
<organism evidence="2 3">
    <name type="scientific">Prunus dulcis</name>
    <name type="common">Almond</name>
    <name type="synonym">Amygdalus dulcis</name>
    <dbReference type="NCBI Taxonomy" id="3755"/>
    <lineage>
        <taxon>Eukaryota</taxon>
        <taxon>Viridiplantae</taxon>
        <taxon>Streptophyta</taxon>
        <taxon>Embryophyta</taxon>
        <taxon>Tracheophyta</taxon>
        <taxon>Spermatophyta</taxon>
        <taxon>Magnoliopsida</taxon>
        <taxon>eudicotyledons</taxon>
        <taxon>Gunneridae</taxon>
        <taxon>Pentapetalae</taxon>
        <taxon>rosids</taxon>
        <taxon>fabids</taxon>
        <taxon>Rosales</taxon>
        <taxon>Rosaceae</taxon>
        <taxon>Amygdaloideae</taxon>
        <taxon>Amygdaleae</taxon>
        <taxon>Prunus</taxon>
    </lineage>
</organism>
<comment type="caution">
    <text evidence="2">The sequence shown here is derived from an EMBL/GenBank/DDBJ whole genome shotgun (WGS) entry which is preliminary data.</text>
</comment>
<gene>
    <name evidence="2" type="ORF">L3X38_010827</name>
</gene>
<accession>A0AAD4ZET6</accession>
<proteinExistence type="predicted"/>
<keyword evidence="1" id="KW-0732">Signal</keyword>
<dbReference type="Proteomes" id="UP001054821">
    <property type="component" value="Chromosome 2"/>
</dbReference>
<keyword evidence="3" id="KW-1185">Reference proteome</keyword>
<feature type="signal peptide" evidence="1">
    <location>
        <begin position="1"/>
        <end position="23"/>
    </location>
</feature>
<evidence type="ECO:0000313" key="3">
    <source>
        <dbReference type="Proteomes" id="UP001054821"/>
    </source>
</evidence>
<evidence type="ECO:0000313" key="2">
    <source>
        <dbReference type="EMBL" id="KAI5342951.1"/>
    </source>
</evidence>
<sequence length="96" mass="11490">MLFMWFMMLYELPWILKWEYCLSKDLDEEWTYLPSLERKILIRWWDPFCKFVPLFIHGEASLVPQPIAIAPVEPSFSQRLEAIIDQSSSSSFEKSL</sequence>
<evidence type="ECO:0000256" key="1">
    <source>
        <dbReference type="SAM" id="SignalP"/>
    </source>
</evidence>
<feature type="chain" id="PRO_5041972223" evidence="1">
    <location>
        <begin position="24"/>
        <end position="96"/>
    </location>
</feature>
<name>A0AAD4ZET6_PRUDU</name>